<proteinExistence type="predicted"/>
<protein>
    <submittedName>
        <fullName evidence="1">Head Tail Connector Protein</fullName>
    </submittedName>
</protein>
<evidence type="ECO:0000313" key="1">
    <source>
        <dbReference type="EMBL" id="DAF46533.1"/>
    </source>
</evidence>
<reference evidence="1" key="1">
    <citation type="journal article" date="2021" name="Proc. Natl. Acad. Sci. U.S.A.">
        <title>A Catalog of Tens of Thousands of Viruses from Human Metagenomes Reveals Hidden Associations with Chronic Diseases.</title>
        <authorList>
            <person name="Tisza M.J."/>
            <person name="Buck C.B."/>
        </authorList>
    </citation>
    <scope>NUCLEOTIDE SEQUENCE</scope>
    <source>
        <strain evidence="1">Ct1ba2</strain>
    </source>
</reference>
<sequence length="87" mass="10153">MDIALKLVKTQLGISTQTRDDYIEAVLKGTVNELKEIQGLNLDIENPQHLMFLVDYTVWRYNSKDEEAGMPERLHWRLRNLMVHGAK</sequence>
<name>A0A8S5S667_9CAUD</name>
<organism evidence="1">
    <name type="scientific">Myoviridae sp. ct1ba2</name>
    <dbReference type="NCBI Taxonomy" id="2827654"/>
    <lineage>
        <taxon>Viruses</taxon>
        <taxon>Duplodnaviria</taxon>
        <taxon>Heunggongvirae</taxon>
        <taxon>Uroviricota</taxon>
        <taxon>Caudoviricetes</taxon>
    </lineage>
</organism>
<accession>A0A8S5S667</accession>
<dbReference type="EMBL" id="BK032540">
    <property type="protein sequence ID" value="DAF46533.1"/>
    <property type="molecule type" value="Genomic_DNA"/>
</dbReference>